<evidence type="ECO:0000256" key="1">
    <source>
        <dbReference type="ARBA" id="ARBA00001964"/>
    </source>
</evidence>
<dbReference type="CDD" id="cd07033">
    <property type="entry name" value="TPP_PYR_DXS_TK_like"/>
    <property type="match status" value="1"/>
</dbReference>
<gene>
    <name evidence="5" type="ORF">B6D57_00520</name>
</gene>
<evidence type="ECO:0000259" key="4">
    <source>
        <dbReference type="SMART" id="SM00861"/>
    </source>
</evidence>
<dbReference type="Gene3D" id="3.40.50.970">
    <property type="match status" value="1"/>
</dbReference>
<dbReference type="SUPFAM" id="SSF52922">
    <property type="entry name" value="TK C-terminal domain-like"/>
    <property type="match status" value="1"/>
</dbReference>
<dbReference type="AlphaFoldDB" id="A0A1W9S3H4"/>
<dbReference type="Gene3D" id="3.40.50.920">
    <property type="match status" value="1"/>
</dbReference>
<accession>A0A1W9S3H4</accession>
<dbReference type="InterPro" id="IPR005475">
    <property type="entry name" value="Transketolase-like_Pyr-bd"/>
</dbReference>
<dbReference type="Pfam" id="PF02779">
    <property type="entry name" value="Transket_pyr"/>
    <property type="match status" value="1"/>
</dbReference>
<dbReference type="InterPro" id="IPR051157">
    <property type="entry name" value="PDH/Transketolase"/>
</dbReference>
<evidence type="ECO:0000313" key="5">
    <source>
        <dbReference type="EMBL" id="OQX91225.1"/>
    </source>
</evidence>
<dbReference type="PANTHER" id="PTHR43825">
    <property type="entry name" value="PYRUVATE DEHYDROGENASE E1 COMPONENT"/>
    <property type="match status" value="1"/>
</dbReference>
<comment type="similarity">
    <text evidence="2">Belongs to the transketolase family.</text>
</comment>
<dbReference type="Proteomes" id="UP000192611">
    <property type="component" value="Unassembled WGS sequence"/>
</dbReference>
<protein>
    <submittedName>
        <fullName evidence="5">Transketolase</fullName>
    </submittedName>
</protein>
<proteinExistence type="inferred from homology"/>
<dbReference type="InterPro" id="IPR009014">
    <property type="entry name" value="Transketo_C/PFOR_II"/>
</dbReference>
<dbReference type="Pfam" id="PF02780">
    <property type="entry name" value="Transketolase_C"/>
    <property type="match status" value="1"/>
</dbReference>
<evidence type="ECO:0000256" key="3">
    <source>
        <dbReference type="ARBA" id="ARBA00023052"/>
    </source>
</evidence>
<comment type="caution">
    <text evidence="5">The sequence shown here is derived from an EMBL/GenBank/DDBJ whole genome shotgun (WGS) entry which is preliminary data.</text>
</comment>
<dbReference type="SUPFAM" id="SSF52518">
    <property type="entry name" value="Thiamin diphosphate-binding fold (THDP-binding)"/>
    <property type="match status" value="1"/>
</dbReference>
<name>A0A1W9S3H4_9BACT</name>
<dbReference type="EMBL" id="NATQ01000006">
    <property type="protein sequence ID" value="OQX91225.1"/>
    <property type="molecule type" value="Genomic_DNA"/>
</dbReference>
<dbReference type="SMART" id="SM00861">
    <property type="entry name" value="Transket_pyr"/>
    <property type="match status" value="1"/>
</dbReference>
<feature type="domain" description="Transketolase-like pyrimidine-binding" evidence="4">
    <location>
        <begin position="19"/>
        <end position="184"/>
    </location>
</feature>
<dbReference type="InterPro" id="IPR033248">
    <property type="entry name" value="Transketolase_C"/>
</dbReference>
<evidence type="ECO:0000256" key="2">
    <source>
        <dbReference type="ARBA" id="ARBA00007131"/>
    </source>
</evidence>
<dbReference type="FunFam" id="3.40.50.970:FF:000129">
    <property type="entry name" value="Transketolase"/>
    <property type="match status" value="1"/>
</dbReference>
<comment type="cofactor">
    <cofactor evidence="1">
        <name>thiamine diphosphate</name>
        <dbReference type="ChEBI" id="CHEBI:58937"/>
    </cofactor>
</comment>
<dbReference type="InterPro" id="IPR029061">
    <property type="entry name" value="THDP-binding"/>
</dbReference>
<organism evidence="5 6">
    <name type="scientific">Candidatus Coatesbacteria bacterium 4484_99</name>
    <dbReference type="NCBI Taxonomy" id="1970774"/>
    <lineage>
        <taxon>Bacteria</taxon>
        <taxon>Candidatus Coatesiibacteriota</taxon>
    </lineage>
</organism>
<keyword evidence="3" id="KW-0786">Thiamine pyrophosphate</keyword>
<evidence type="ECO:0000313" key="6">
    <source>
        <dbReference type="Proteomes" id="UP000192611"/>
    </source>
</evidence>
<dbReference type="PANTHER" id="PTHR43825:SF1">
    <property type="entry name" value="TRANSKETOLASE-LIKE PYRIMIDINE-BINDING DOMAIN-CONTAINING PROTEIN"/>
    <property type="match status" value="1"/>
</dbReference>
<sequence length="327" mass="35453">MGIVKEMHLVEDLHNVNSKPTRDGYGEALLILGETNPKVVVMDADLAKSTRTVWFREKFPEKFIDMGIAEQDMLATAGGLALGGMIPFCSTYGVFVAGRAWDQIRTTICYGEFNVKIGGMHGGISVGPDGATHQSLEEVPLMRVLPGMTVFSPTDAIEGRKVALFAAEHIGPTYIRYGREAVPIITTEETPFNPWKAEVYRTGDDVAIIAAGTLVYEGLLAAEELAKEGIEARVINCHTIKPMDIETIVNAAKECGAIVTAEEHSVIGGLGGAVAEVICQHYPVPMRIIGIEDRFGESGEPEELMKAFGMSAENIIKNVKEVLDMKE</sequence>
<reference evidence="6" key="1">
    <citation type="submission" date="2017-03" db="EMBL/GenBank/DDBJ databases">
        <title>Novel pathways for hydrocarbon cycling and metabolic interdependencies in hydrothermal sediment communities.</title>
        <authorList>
            <person name="Dombrowski N."/>
            <person name="Seitz K."/>
            <person name="Teske A."/>
            <person name="Baker B."/>
        </authorList>
    </citation>
    <scope>NUCLEOTIDE SEQUENCE [LARGE SCALE GENOMIC DNA]</scope>
</reference>